<sequence length="257" mass="26912">MSDVKELLGRAAEHAGQPVISAEGVYAKAARVRWRRRATVAAAAFGVVTAGALAVPGLTAQPKEEQASVAAPAELAGNSGRAKQLVELLPKGVGAVEQVSLAVIIKHATPQQAKEHPVGPLDGQYAVRRDGGVGYLVIGAMNGKQVSQKLGGFPAATDICRPTNGEPRPADCVREELPDGRVLTIWSDPMKNLDGGTPDWGPELVARLTLKDGGLLAVRDSTGFTADTSQGPLLKSTPLTRAQLRTLMLSPELLPKK</sequence>
<organism evidence="2 3">
    <name type="scientific">Streptomyces yanii</name>
    <dbReference type="NCBI Taxonomy" id="78510"/>
    <lineage>
        <taxon>Bacteria</taxon>
        <taxon>Bacillati</taxon>
        <taxon>Actinomycetota</taxon>
        <taxon>Actinomycetes</taxon>
        <taxon>Kitasatosporales</taxon>
        <taxon>Streptomycetaceae</taxon>
        <taxon>Streptomyces</taxon>
    </lineage>
</organism>
<keyword evidence="1" id="KW-1133">Transmembrane helix</keyword>
<keyword evidence="3" id="KW-1185">Reference proteome</keyword>
<keyword evidence="1" id="KW-0472">Membrane</keyword>
<keyword evidence="1" id="KW-0812">Transmembrane</keyword>
<accession>A0ABV5R1G8</accession>
<dbReference type="Proteomes" id="UP001589710">
    <property type="component" value="Unassembled WGS sequence"/>
</dbReference>
<evidence type="ECO:0000256" key="1">
    <source>
        <dbReference type="SAM" id="Phobius"/>
    </source>
</evidence>
<feature type="transmembrane region" description="Helical" evidence="1">
    <location>
        <begin position="38"/>
        <end position="58"/>
    </location>
</feature>
<evidence type="ECO:0000313" key="3">
    <source>
        <dbReference type="Proteomes" id="UP001589710"/>
    </source>
</evidence>
<gene>
    <name evidence="2" type="ORF">ACFFTL_02020</name>
</gene>
<proteinExistence type="predicted"/>
<comment type="caution">
    <text evidence="2">The sequence shown here is derived from an EMBL/GenBank/DDBJ whole genome shotgun (WGS) entry which is preliminary data.</text>
</comment>
<evidence type="ECO:0000313" key="2">
    <source>
        <dbReference type="EMBL" id="MFB9571147.1"/>
    </source>
</evidence>
<dbReference type="EMBL" id="JBHMCG010000006">
    <property type="protein sequence ID" value="MFB9571147.1"/>
    <property type="molecule type" value="Genomic_DNA"/>
</dbReference>
<reference evidence="2 3" key="1">
    <citation type="submission" date="2024-09" db="EMBL/GenBank/DDBJ databases">
        <authorList>
            <person name="Sun Q."/>
            <person name="Mori K."/>
        </authorList>
    </citation>
    <scope>NUCLEOTIDE SEQUENCE [LARGE SCALE GENOMIC DNA]</scope>
    <source>
        <strain evidence="2 3">JCM 3331</strain>
    </source>
</reference>
<name>A0ABV5R1G8_9ACTN</name>
<dbReference type="RefSeq" id="WP_345510389.1">
    <property type="nucleotide sequence ID" value="NZ_BAAAXD010000007.1"/>
</dbReference>
<protein>
    <submittedName>
        <fullName evidence="2">Uncharacterized protein</fullName>
    </submittedName>
</protein>